<dbReference type="EMBL" id="JBHSFN010000019">
    <property type="protein sequence ID" value="MFC4589930.1"/>
    <property type="molecule type" value="Genomic_DNA"/>
</dbReference>
<dbReference type="PROSITE" id="PS50977">
    <property type="entry name" value="HTH_TETR_2"/>
    <property type="match status" value="1"/>
</dbReference>
<dbReference type="PANTHER" id="PTHR30055">
    <property type="entry name" value="HTH-TYPE TRANSCRIPTIONAL REGULATOR RUTR"/>
    <property type="match status" value="1"/>
</dbReference>
<dbReference type="Pfam" id="PF16859">
    <property type="entry name" value="TetR_C_11"/>
    <property type="match status" value="1"/>
</dbReference>
<comment type="caution">
    <text evidence="6">The sequence shown here is derived from an EMBL/GenBank/DDBJ whole genome shotgun (WGS) entry which is preliminary data.</text>
</comment>
<evidence type="ECO:0000256" key="1">
    <source>
        <dbReference type="ARBA" id="ARBA00023015"/>
    </source>
</evidence>
<accession>A0ABV9EML2</accession>
<dbReference type="InterPro" id="IPR050109">
    <property type="entry name" value="HTH-type_TetR-like_transc_reg"/>
</dbReference>
<dbReference type="InterPro" id="IPR011075">
    <property type="entry name" value="TetR_C"/>
</dbReference>
<evidence type="ECO:0000256" key="4">
    <source>
        <dbReference type="PROSITE-ProRule" id="PRU00335"/>
    </source>
</evidence>
<organism evidence="6 7">
    <name type="scientific">Sphaerisporangium corydalis</name>
    <dbReference type="NCBI Taxonomy" id="1441875"/>
    <lineage>
        <taxon>Bacteria</taxon>
        <taxon>Bacillati</taxon>
        <taxon>Actinomycetota</taxon>
        <taxon>Actinomycetes</taxon>
        <taxon>Streptosporangiales</taxon>
        <taxon>Streptosporangiaceae</taxon>
        <taxon>Sphaerisporangium</taxon>
    </lineage>
</organism>
<dbReference type="InterPro" id="IPR009057">
    <property type="entry name" value="Homeodomain-like_sf"/>
</dbReference>
<dbReference type="RefSeq" id="WP_262845377.1">
    <property type="nucleotide sequence ID" value="NZ_JANZYP010000038.1"/>
</dbReference>
<feature type="domain" description="HTH tetR-type" evidence="5">
    <location>
        <begin position="6"/>
        <end position="66"/>
    </location>
</feature>
<evidence type="ECO:0000259" key="5">
    <source>
        <dbReference type="PROSITE" id="PS50977"/>
    </source>
</evidence>
<dbReference type="Gene3D" id="1.10.357.10">
    <property type="entry name" value="Tetracycline Repressor, domain 2"/>
    <property type="match status" value="1"/>
</dbReference>
<sequence>MVERGAARERAILTAVIAVVGEVGYEAMTMDAVAARAAASKNTIYRRWRNKAELARAALDAYDADTNATAPDTGTLRGDLVGAVELARDKATPAYMALIGGLVSATRHDPELKTQLREHTADDELSPFAAALRRAVDRSELPATVDEILIHDVAEALIVHRLTTGSSFDDDYVARIVDDVLLPLLTPKETS</sequence>
<keyword evidence="1" id="KW-0805">Transcription regulation</keyword>
<dbReference type="InterPro" id="IPR001647">
    <property type="entry name" value="HTH_TetR"/>
</dbReference>
<dbReference type="SUPFAM" id="SSF48498">
    <property type="entry name" value="Tetracyclin repressor-like, C-terminal domain"/>
    <property type="match status" value="1"/>
</dbReference>
<dbReference type="Pfam" id="PF00440">
    <property type="entry name" value="TetR_N"/>
    <property type="match status" value="1"/>
</dbReference>
<evidence type="ECO:0000313" key="6">
    <source>
        <dbReference type="EMBL" id="MFC4589930.1"/>
    </source>
</evidence>
<keyword evidence="3" id="KW-0804">Transcription</keyword>
<dbReference type="PANTHER" id="PTHR30055:SF148">
    <property type="entry name" value="TETR-FAMILY TRANSCRIPTIONAL REGULATOR"/>
    <property type="match status" value="1"/>
</dbReference>
<keyword evidence="2 4" id="KW-0238">DNA-binding</keyword>
<dbReference type="InterPro" id="IPR036271">
    <property type="entry name" value="Tet_transcr_reg_TetR-rel_C_sf"/>
</dbReference>
<dbReference type="Gene3D" id="1.10.10.60">
    <property type="entry name" value="Homeodomain-like"/>
    <property type="match status" value="1"/>
</dbReference>
<protein>
    <submittedName>
        <fullName evidence="6">TetR/AcrR family transcriptional regulator</fullName>
    </submittedName>
</protein>
<gene>
    <name evidence="6" type="ORF">ACFO8L_27835</name>
</gene>
<evidence type="ECO:0000256" key="3">
    <source>
        <dbReference type="ARBA" id="ARBA00023163"/>
    </source>
</evidence>
<reference evidence="7" key="1">
    <citation type="journal article" date="2019" name="Int. J. Syst. Evol. Microbiol.">
        <title>The Global Catalogue of Microorganisms (GCM) 10K type strain sequencing project: providing services to taxonomists for standard genome sequencing and annotation.</title>
        <authorList>
            <consortium name="The Broad Institute Genomics Platform"/>
            <consortium name="The Broad Institute Genome Sequencing Center for Infectious Disease"/>
            <person name="Wu L."/>
            <person name="Ma J."/>
        </authorList>
    </citation>
    <scope>NUCLEOTIDE SEQUENCE [LARGE SCALE GENOMIC DNA]</scope>
    <source>
        <strain evidence="7">CCUG 49560</strain>
    </source>
</reference>
<name>A0ABV9EML2_9ACTN</name>
<dbReference type="SUPFAM" id="SSF46689">
    <property type="entry name" value="Homeodomain-like"/>
    <property type="match status" value="1"/>
</dbReference>
<evidence type="ECO:0000313" key="7">
    <source>
        <dbReference type="Proteomes" id="UP001595891"/>
    </source>
</evidence>
<feature type="DNA-binding region" description="H-T-H motif" evidence="4">
    <location>
        <begin position="29"/>
        <end position="48"/>
    </location>
</feature>
<keyword evidence="7" id="KW-1185">Reference proteome</keyword>
<proteinExistence type="predicted"/>
<evidence type="ECO:0000256" key="2">
    <source>
        <dbReference type="ARBA" id="ARBA00023125"/>
    </source>
</evidence>
<dbReference type="Proteomes" id="UP001595891">
    <property type="component" value="Unassembled WGS sequence"/>
</dbReference>